<evidence type="ECO:0000256" key="4">
    <source>
        <dbReference type="ARBA" id="ARBA00022833"/>
    </source>
</evidence>
<evidence type="ECO:0000259" key="8">
    <source>
        <dbReference type="Pfam" id="PF07282"/>
    </source>
</evidence>
<accession>A0A2N0Z4A7</accession>
<dbReference type="NCBIfam" id="NF040570">
    <property type="entry name" value="guided_TnpB"/>
    <property type="match status" value="1"/>
</dbReference>
<evidence type="ECO:0000256" key="1">
    <source>
        <dbReference type="ARBA" id="ARBA00008761"/>
    </source>
</evidence>
<feature type="domain" description="Probable transposase IS891/IS1136/IS1341" evidence="7">
    <location>
        <begin position="164"/>
        <end position="298"/>
    </location>
</feature>
<sequence length="387" mass="45140">MKAYKTEIYLSAKQKQKLINTIGVCRFLYNSFLSHNRELYQKEAKFCGGMDYDKYVNHTLSKEFPWIKAVSSKARKKAIMNADTAFRKFFKGEAKFPRFKKKNKQEVKAYFPKNNPTDLLVERHRMKVPTLGWVILKEKGYIPTNSIVSSCIVGQKADRFYISVLVKEEVTLPKETVKDHGIGIDLGLKEFAVTSDGQYFKNINQSIRIKKAEKKLKREQHSLSRKYEYYKKIKKSGGESAANQRKNLHKNIQRVQKLHLRLTNIRAAYQAYVIREVTKTKPLFITMEDLNVKGMMKSKHLSRAVANQKFYQFKLNLLNKCRKLGIELRQVDRFYPSSKLCSKCQMKKVKLSLSERTFTCDTCSHTMNRDENAAFNLVQATRYTVLT</sequence>
<reference evidence="10 11" key="1">
    <citation type="journal article" date="2003" name="Int. J. Syst. Evol. Microbiol.">
        <title>Bacillus nealsonii sp. nov., isolated from a spacecraft-assembly facility, whose spores are gamma-radiation resistant.</title>
        <authorList>
            <person name="Venkateswaran K."/>
            <person name="Kempf M."/>
            <person name="Chen F."/>
            <person name="Satomi M."/>
            <person name="Nicholson W."/>
            <person name="Kern R."/>
        </authorList>
    </citation>
    <scope>NUCLEOTIDE SEQUENCE [LARGE SCALE GENOMIC DNA]</scope>
    <source>
        <strain evidence="10 11">FO-92</strain>
    </source>
</reference>
<organism evidence="10 11">
    <name type="scientific">Niallia nealsonii</name>
    <dbReference type="NCBI Taxonomy" id="115979"/>
    <lineage>
        <taxon>Bacteria</taxon>
        <taxon>Bacillati</taxon>
        <taxon>Bacillota</taxon>
        <taxon>Bacilli</taxon>
        <taxon>Bacillales</taxon>
        <taxon>Bacillaceae</taxon>
        <taxon>Niallia</taxon>
    </lineage>
</organism>
<dbReference type="AlphaFoldDB" id="A0A2N0Z4A7"/>
<keyword evidence="2" id="KW-0815">Transposition</keyword>
<evidence type="ECO:0000259" key="9">
    <source>
        <dbReference type="Pfam" id="PF12323"/>
    </source>
</evidence>
<name>A0A2N0Z4A7_9BACI</name>
<dbReference type="InterPro" id="IPR010095">
    <property type="entry name" value="Cas12f1-like_TNB"/>
</dbReference>
<evidence type="ECO:0000259" key="7">
    <source>
        <dbReference type="Pfam" id="PF01385"/>
    </source>
</evidence>
<keyword evidence="6" id="KW-0233">DNA recombination</keyword>
<evidence type="ECO:0000256" key="6">
    <source>
        <dbReference type="ARBA" id="ARBA00023172"/>
    </source>
</evidence>
<keyword evidence="11" id="KW-1185">Reference proteome</keyword>
<evidence type="ECO:0000256" key="5">
    <source>
        <dbReference type="ARBA" id="ARBA00023125"/>
    </source>
</evidence>
<dbReference type="Pfam" id="PF12323">
    <property type="entry name" value="HTH_OrfB_IS605"/>
    <property type="match status" value="1"/>
</dbReference>
<feature type="domain" description="Cas12f1-like TNB" evidence="8">
    <location>
        <begin position="310"/>
        <end position="377"/>
    </location>
</feature>
<keyword evidence="3" id="KW-0479">Metal-binding</keyword>
<dbReference type="Proteomes" id="UP000233375">
    <property type="component" value="Unassembled WGS sequence"/>
</dbReference>
<dbReference type="EMBL" id="PISE01000014">
    <property type="protein sequence ID" value="PKG24361.1"/>
    <property type="molecule type" value="Genomic_DNA"/>
</dbReference>
<dbReference type="GO" id="GO:0032196">
    <property type="term" value="P:transposition"/>
    <property type="evidence" value="ECO:0007669"/>
    <property type="project" value="UniProtKB-KW"/>
</dbReference>
<dbReference type="GO" id="GO:0006310">
    <property type="term" value="P:DNA recombination"/>
    <property type="evidence" value="ECO:0007669"/>
    <property type="project" value="UniProtKB-KW"/>
</dbReference>
<keyword evidence="5" id="KW-0238">DNA-binding</keyword>
<feature type="domain" description="Transposase putative helix-turn-helix" evidence="9">
    <location>
        <begin position="2"/>
        <end position="44"/>
    </location>
</feature>
<dbReference type="RefSeq" id="WP_101176485.1">
    <property type="nucleotide sequence ID" value="NZ_PISE01000014.1"/>
</dbReference>
<dbReference type="GO" id="GO:0003677">
    <property type="term" value="F:DNA binding"/>
    <property type="evidence" value="ECO:0007669"/>
    <property type="project" value="UniProtKB-KW"/>
</dbReference>
<dbReference type="InterPro" id="IPR021027">
    <property type="entry name" value="Transposase_put_HTH"/>
</dbReference>
<evidence type="ECO:0000256" key="2">
    <source>
        <dbReference type="ARBA" id="ARBA00022578"/>
    </source>
</evidence>
<gene>
    <name evidence="10" type="ORF">CWS01_07020</name>
</gene>
<dbReference type="InterPro" id="IPR001959">
    <property type="entry name" value="Transposase"/>
</dbReference>
<dbReference type="GO" id="GO:0046872">
    <property type="term" value="F:metal ion binding"/>
    <property type="evidence" value="ECO:0007669"/>
    <property type="project" value="UniProtKB-KW"/>
</dbReference>
<protein>
    <submittedName>
        <fullName evidence="10">Transposase</fullName>
    </submittedName>
</protein>
<evidence type="ECO:0000256" key="3">
    <source>
        <dbReference type="ARBA" id="ARBA00022723"/>
    </source>
</evidence>
<proteinExistence type="inferred from homology"/>
<comment type="caution">
    <text evidence="10">The sequence shown here is derived from an EMBL/GenBank/DDBJ whole genome shotgun (WGS) entry which is preliminary data.</text>
</comment>
<dbReference type="Pfam" id="PF01385">
    <property type="entry name" value="OrfB_IS605"/>
    <property type="match status" value="1"/>
</dbReference>
<keyword evidence="4" id="KW-0862">Zinc</keyword>
<comment type="similarity">
    <text evidence="1">In the C-terminal section; belongs to the transposase 35 family.</text>
</comment>
<evidence type="ECO:0000313" key="10">
    <source>
        <dbReference type="EMBL" id="PKG24361.1"/>
    </source>
</evidence>
<dbReference type="OrthoDB" id="56768at2"/>
<evidence type="ECO:0000313" key="11">
    <source>
        <dbReference type="Proteomes" id="UP000233375"/>
    </source>
</evidence>
<dbReference type="Pfam" id="PF07282">
    <property type="entry name" value="Cas12f1-like_TNB"/>
    <property type="match status" value="1"/>
</dbReference>